<dbReference type="AlphaFoldDB" id="A0A3S4RJW0"/>
<dbReference type="KEGG" id="mcun:NCTC10297_00210"/>
<reference evidence="3 4" key="1">
    <citation type="submission" date="2018-12" db="EMBL/GenBank/DDBJ databases">
        <authorList>
            <consortium name="Pathogen Informatics"/>
        </authorList>
    </citation>
    <scope>NUCLEOTIDE SEQUENCE [LARGE SCALE GENOMIC DNA]</scope>
    <source>
        <strain evidence="3 4">NCTC10297</strain>
    </source>
</reference>
<feature type="signal peptide" evidence="2">
    <location>
        <begin position="1"/>
        <end position="22"/>
    </location>
</feature>
<evidence type="ECO:0000313" key="3">
    <source>
        <dbReference type="EMBL" id="VEG12291.1"/>
    </source>
</evidence>
<evidence type="ECO:0000256" key="1">
    <source>
        <dbReference type="SAM" id="MobiDB-lite"/>
    </source>
</evidence>
<sequence length="161" mass="17635">MKKQITVAIVSMLTLTACSNPAINEPSTKARPIKSSEMQQDQNKNQDTQSIFYLNSADVLLTDNLLAEHKPPASLIVYNQCLSVRSFLSGKTYTLATPNANEILFDDNQNVIGLLNKKSKRRILIGDEIVLDSTNTVNANASTKPVPKDCSQELLITAAVE</sequence>
<name>A0A3S4RJW0_9GAMM</name>
<feature type="compositionally biased region" description="Polar residues" evidence="1">
    <location>
        <begin position="36"/>
        <end position="45"/>
    </location>
</feature>
<dbReference type="EMBL" id="LR134343">
    <property type="protein sequence ID" value="VEG12291.1"/>
    <property type="molecule type" value="Genomic_DNA"/>
</dbReference>
<keyword evidence="2" id="KW-0732">Signal</keyword>
<gene>
    <name evidence="3" type="ORF">NCTC10297_00210</name>
</gene>
<proteinExistence type="predicted"/>
<organism evidence="3 4">
    <name type="scientific">Moraxella cuniculi</name>
    <dbReference type="NCBI Taxonomy" id="34061"/>
    <lineage>
        <taxon>Bacteria</taxon>
        <taxon>Pseudomonadati</taxon>
        <taxon>Pseudomonadota</taxon>
        <taxon>Gammaproteobacteria</taxon>
        <taxon>Moraxellales</taxon>
        <taxon>Moraxellaceae</taxon>
        <taxon>Moraxella</taxon>
    </lineage>
</organism>
<feature type="chain" id="PRO_5018672225" description="Lipoprotein" evidence="2">
    <location>
        <begin position="23"/>
        <end position="161"/>
    </location>
</feature>
<dbReference type="RefSeq" id="WP_126329466.1">
    <property type="nucleotide sequence ID" value="NZ_LR134343.1"/>
</dbReference>
<feature type="region of interest" description="Disordered" evidence="1">
    <location>
        <begin position="26"/>
        <end position="45"/>
    </location>
</feature>
<evidence type="ECO:0008006" key="5">
    <source>
        <dbReference type="Google" id="ProtNLM"/>
    </source>
</evidence>
<accession>A0A3S4RJW0</accession>
<dbReference type="PROSITE" id="PS51257">
    <property type="entry name" value="PROKAR_LIPOPROTEIN"/>
    <property type="match status" value="1"/>
</dbReference>
<dbReference type="Proteomes" id="UP000274100">
    <property type="component" value="Chromosome"/>
</dbReference>
<evidence type="ECO:0000313" key="4">
    <source>
        <dbReference type="Proteomes" id="UP000274100"/>
    </source>
</evidence>
<evidence type="ECO:0000256" key="2">
    <source>
        <dbReference type="SAM" id="SignalP"/>
    </source>
</evidence>
<protein>
    <recommendedName>
        <fullName evidence="5">Lipoprotein</fullName>
    </recommendedName>
</protein>